<dbReference type="SUPFAM" id="SSF53850">
    <property type="entry name" value="Periplasmic binding protein-like II"/>
    <property type="match status" value="1"/>
</dbReference>
<feature type="domain" description="Solute-binding protein family 3/N-terminal" evidence="1">
    <location>
        <begin position="26"/>
        <end position="233"/>
    </location>
</feature>
<protein>
    <submittedName>
        <fullName evidence="2">ABC-type amino acid transport/signal transduction system, periplasmic component/domain protein</fullName>
    </submittedName>
</protein>
<dbReference type="STRING" id="161398.PP2015_3933"/>
<dbReference type="PANTHER" id="PTHR38834:SF3">
    <property type="entry name" value="SOLUTE-BINDING PROTEIN FAMILY 3_N-TERMINAL DOMAIN-CONTAINING PROTEIN"/>
    <property type="match status" value="1"/>
</dbReference>
<organism evidence="2 3">
    <name type="scientific">Pseudoalteromonas phenolica</name>
    <dbReference type="NCBI Taxonomy" id="161398"/>
    <lineage>
        <taxon>Bacteria</taxon>
        <taxon>Pseudomonadati</taxon>
        <taxon>Pseudomonadota</taxon>
        <taxon>Gammaproteobacteria</taxon>
        <taxon>Alteromonadales</taxon>
        <taxon>Pseudoalteromonadaceae</taxon>
        <taxon>Pseudoalteromonas</taxon>
    </lineage>
</organism>
<sequence length="241" mass="27576">MKFFIFLSLLLSSKVYTSESESLQVVTEEWLPYNYTNVEGQLVGRSTDKVRAVLSDAGIKYKISSYPWLRSMHLAKTQANTMIYSIYRTPERENLFQWVCPLMGPVKEYLFALKTRDDIKLNSLEDAKKYVISIVRGSVSDSYLTNAGFKPGINLDLTSDPGSSPRKLVAGRVDFILQTEYTASERMKELGYDYSILRKVIEVKEIDNRRACMAFSLKTDKSLVQRVQSSLDKYNKLHGES</sequence>
<dbReference type="PATRIC" id="fig|161398.10.peg.4025"/>
<name>A0A0S2K7Y1_9GAMM</name>
<evidence type="ECO:0000313" key="2">
    <source>
        <dbReference type="EMBL" id="ALO44401.1"/>
    </source>
</evidence>
<dbReference type="EMBL" id="CP013188">
    <property type="protein sequence ID" value="ALO44401.1"/>
    <property type="molecule type" value="Genomic_DNA"/>
</dbReference>
<accession>A0A0S2K7Y1</accession>
<dbReference type="RefSeq" id="WP_058032257.1">
    <property type="nucleotide sequence ID" value="NZ_CP013188.1"/>
</dbReference>
<gene>
    <name evidence="2" type="ORF">PP2015_3933</name>
</gene>
<dbReference type="KEGG" id="pphe:PP2015_3933"/>
<dbReference type="InterPro" id="IPR001638">
    <property type="entry name" value="Solute-binding_3/MltF_N"/>
</dbReference>
<keyword evidence="3" id="KW-1185">Reference proteome</keyword>
<dbReference type="Pfam" id="PF00497">
    <property type="entry name" value="SBP_bac_3"/>
    <property type="match status" value="1"/>
</dbReference>
<dbReference type="PANTHER" id="PTHR38834">
    <property type="entry name" value="PERIPLASMIC SUBSTRATE BINDING PROTEIN FAMILY 3"/>
    <property type="match status" value="1"/>
</dbReference>
<dbReference type="AlphaFoldDB" id="A0A0S2K7Y1"/>
<evidence type="ECO:0000313" key="3">
    <source>
        <dbReference type="Proteomes" id="UP000061457"/>
    </source>
</evidence>
<dbReference type="Gene3D" id="3.40.190.10">
    <property type="entry name" value="Periplasmic binding protein-like II"/>
    <property type="match status" value="2"/>
</dbReference>
<proteinExistence type="predicted"/>
<evidence type="ECO:0000259" key="1">
    <source>
        <dbReference type="Pfam" id="PF00497"/>
    </source>
</evidence>
<reference evidence="2 3" key="1">
    <citation type="submission" date="2015-11" db="EMBL/GenBank/DDBJ databases">
        <authorList>
            <person name="Zhang Y."/>
            <person name="Guo Z."/>
        </authorList>
    </citation>
    <scope>NUCLEOTIDE SEQUENCE [LARGE SCALE GENOMIC DNA]</scope>
    <source>
        <strain evidence="2 3">KCTC 12086</strain>
    </source>
</reference>
<dbReference type="Proteomes" id="UP000061457">
    <property type="component" value="Chromosome II"/>
</dbReference>